<name>A0A2G3E0W8_9FIRM</name>
<dbReference type="EMBL" id="PDYG01000100">
    <property type="protein sequence ID" value="PHU36937.1"/>
    <property type="molecule type" value="Genomic_DNA"/>
</dbReference>
<gene>
    <name evidence="1" type="ORF">CSX02_10570</name>
</gene>
<dbReference type="Proteomes" id="UP000224563">
    <property type="component" value="Unassembled WGS sequence"/>
</dbReference>
<evidence type="ECO:0000313" key="1">
    <source>
        <dbReference type="EMBL" id="PHU36937.1"/>
    </source>
</evidence>
<protein>
    <submittedName>
        <fullName evidence="1">Uncharacterized protein</fullName>
    </submittedName>
</protein>
<reference evidence="1 2" key="2">
    <citation type="submission" date="2017-10" db="EMBL/GenBank/DDBJ databases">
        <authorList>
            <person name="Banno H."/>
            <person name="Chua N.-H."/>
        </authorList>
    </citation>
    <scope>NUCLEOTIDE SEQUENCE [LARGE SCALE GENOMIC DNA]</scope>
    <source>
        <strain evidence="1 2">JK623</strain>
    </source>
</reference>
<sequence>MIQEISPKFLYHKKRSAMDAHSCDRNMLPSATALGASMLQATCFLVPEKQLFDCKKILYNREWFYET</sequence>
<keyword evidence="2" id="KW-1185">Reference proteome</keyword>
<accession>A0A2G3E0W8</accession>
<organism evidence="1 2">
    <name type="scientific">Agathobacter ruminis</name>
    <dbReference type="NCBI Taxonomy" id="1712665"/>
    <lineage>
        <taxon>Bacteria</taxon>
        <taxon>Bacillati</taxon>
        <taxon>Bacillota</taxon>
        <taxon>Clostridia</taxon>
        <taxon>Lachnospirales</taxon>
        <taxon>Lachnospiraceae</taxon>
        <taxon>Agathobacter</taxon>
    </lineage>
</organism>
<reference evidence="1 2" key="1">
    <citation type="submission" date="2017-10" db="EMBL/GenBank/DDBJ databases">
        <title>Resolving the taxonomy of Roseburia spp., Eubacterium rectale and Agathobacter spp. through phylogenomic analysis.</title>
        <authorList>
            <person name="Sheridan P.O."/>
            <person name="Walker A.W."/>
            <person name="Duncan S.H."/>
            <person name="Scott K.P."/>
            <person name="Toole P.W.O."/>
            <person name="Luis P."/>
            <person name="Flint H.J."/>
        </authorList>
    </citation>
    <scope>NUCLEOTIDE SEQUENCE [LARGE SCALE GENOMIC DNA]</scope>
    <source>
        <strain evidence="1 2">JK623</strain>
    </source>
</reference>
<comment type="caution">
    <text evidence="1">The sequence shown here is derived from an EMBL/GenBank/DDBJ whole genome shotgun (WGS) entry which is preliminary data.</text>
</comment>
<dbReference type="AlphaFoldDB" id="A0A2G3E0W8"/>
<proteinExistence type="predicted"/>
<evidence type="ECO:0000313" key="2">
    <source>
        <dbReference type="Proteomes" id="UP000224563"/>
    </source>
</evidence>